<dbReference type="PANTHER" id="PTHR30237">
    <property type="entry name" value="MURAMOYLTETRAPEPTIDE CARBOXYPEPTIDASE"/>
    <property type="match status" value="1"/>
</dbReference>
<evidence type="ECO:0000313" key="9">
    <source>
        <dbReference type="EMBL" id="KRL02177.1"/>
    </source>
</evidence>
<feature type="active site" description="Nucleophile" evidence="6">
    <location>
        <position position="107"/>
    </location>
</feature>
<dbReference type="EMBL" id="AZEF01000016">
    <property type="protein sequence ID" value="KRL02177.1"/>
    <property type="molecule type" value="Genomic_DNA"/>
</dbReference>
<dbReference type="OrthoDB" id="9807329at2"/>
<dbReference type="Pfam" id="PF02016">
    <property type="entry name" value="Peptidase_S66"/>
    <property type="match status" value="1"/>
</dbReference>
<feature type="active site" description="Charge relay system" evidence="6">
    <location>
        <position position="200"/>
    </location>
</feature>
<gene>
    <name evidence="9" type="ORF">FC81_GL000940</name>
</gene>
<dbReference type="PANTHER" id="PTHR30237:SF2">
    <property type="entry name" value="MUREIN TETRAPEPTIDE CARBOXYPEPTIDASE"/>
    <property type="match status" value="1"/>
</dbReference>
<evidence type="ECO:0000256" key="2">
    <source>
        <dbReference type="ARBA" id="ARBA00022645"/>
    </source>
</evidence>
<evidence type="ECO:0000256" key="1">
    <source>
        <dbReference type="ARBA" id="ARBA00010233"/>
    </source>
</evidence>
<keyword evidence="2" id="KW-0121">Carboxypeptidase</keyword>
<dbReference type="GO" id="GO:0008236">
    <property type="term" value="F:serine-type peptidase activity"/>
    <property type="evidence" value="ECO:0007669"/>
    <property type="project" value="UniProtKB-KW"/>
</dbReference>
<keyword evidence="10" id="KW-1185">Reference proteome</keyword>
<evidence type="ECO:0000313" key="10">
    <source>
        <dbReference type="Proteomes" id="UP000051621"/>
    </source>
</evidence>
<dbReference type="GO" id="GO:0004180">
    <property type="term" value="F:carboxypeptidase activity"/>
    <property type="evidence" value="ECO:0007669"/>
    <property type="project" value="UniProtKB-KW"/>
</dbReference>
<evidence type="ECO:0000256" key="5">
    <source>
        <dbReference type="ARBA" id="ARBA00022825"/>
    </source>
</evidence>
<comment type="similarity">
    <text evidence="1">Belongs to the peptidase S66 family.</text>
</comment>
<dbReference type="Pfam" id="PF17676">
    <property type="entry name" value="Peptidase_S66C"/>
    <property type="match status" value="1"/>
</dbReference>
<keyword evidence="5" id="KW-0720">Serine protease</keyword>
<dbReference type="Gene3D" id="3.40.50.10740">
    <property type="entry name" value="Class I glutamine amidotransferase-like"/>
    <property type="match status" value="1"/>
</dbReference>
<dbReference type="SUPFAM" id="SSF52317">
    <property type="entry name" value="Class I glutamine amidotransferase-like"/>
    <property type="match status" value="1"/>
</dbReference>
<dbReference type="InterPro" id="IPR040449">
    <property type="entry name" value="Peptidase_S66_N"/>
</dbReference>
<evidence type="ECO:0000256" key="3">
    <source>
        <dbReference type="ARBA" id="ARBA00022670"/>
    </source>
</evidence>
<dbReference type="STRING" id="1423731.FC81_GL000940"/>
<dbReference type="InterPro" id="IPR029062">
    <property type="entry name" value="Class_I_gatase-like"/>
</dbReference>
<protein>
    <submittedName>
        <fullName evidence="9">Microcin c7 resistance mccf related protein</fullName>
    </submittedName>
</protein>
<evidence type="ECO:0000259" key="7">
    <source>
        <dbReference type="Pfam" id="PF02016"/>
    </source>
</evidence>
<organism evidence="9 10">
    <name type="scientific">Liquorilactobacillus capillatus DSM 19910</name>
    <dbReference type="NCBI Taxonomy" id="1423731"/>
    <lineage>
        <taxon>Bacteria</taxon>
        <taxon>Bacillati</taxon>
        <taxon>Bacillota</taxon>
        <taxon>Bacilli</taxon>
        <taxon>Lactobacillales</taxon>
        <taxon>Lactobacillaceae</taxon>
        <taxon>Liquorilactobacillus</taxon>
    </lineage>
</organism>
<dbReference type="InterPro" id="IPR027461">
    <property type="entry name" value="Carboxypeptidase_A_C_sf"/>
</dbReference>
<keyword evidence="3" id="KW-0645">Protease</keyword>
<dbReference type="Proteomes" id="UP000051621">
    <property type="component" value="Unassembled WGS sequence"/>
</dbReference>
<dbReference type="RefSeq" id="WP_057743297.1">
    <property type="nucleotide sequence ID" value="NZ_AZEF01000016.1"/>
</dbReference>
<feature type="domain" description="LD-carboxypeptidase C-terminal" evidence="8">
    <location>
        <begin position="170"/>
        <end position="283"/>
    </location>
</feature>
<reference evidence="9 10" key="1">
    <citation type="journal article" date="2015" name="Genome Announc.">
        <title>Expanding the biotechnology potential of lactobacilli through comparative genomics of 213 strains and associated genera.</title>
        <authorList>
            <person name="Sun Z."/>
            <person name="Harris H.M."/>
            <person name="McCann A."/>
            <person name="Guo C."/>
            <person name="Argimon S."/>
            <person name="Zhang W."/>
            <person name="Yang X."/>
            <person name="Jeffery I.B."/>
            <person name="Cooney J.C."/>
            <person name="Kagawa T.F."/>
            <person name="Liu W."/>
            <person name="Song Y."/>
            <person name="Salvetti E."/>
            <person name="Wrobel A."/>
            <person name="Rasinkangas P."/>
            <person name="Parkhill J."/>
            <person name="Rea M.C."/>
            <person name="O'Sullivan O."/>
            <person name="Ritari J."/>
            <person name="Douillard F.P."/>
            <person name="Paul Ross R."/>
            <person name="Yang R."/>
            <person name="Briner A.E."/>
            <person name="Felis G.E."/>
            <person name="de Vos W.M."/>
            <person name="Barrangou R."/>
            <person name="Klaenhammer T.R."/>
            <person name="Caufield P.W."/>
            <person name="Cui Y."/>
            <person name="Zhang H."/>
            <person name="O'Toole P.W."/>
        </authorList>
    </citation>
    <scope>NUCLEOTIDE SEQUENCE [LARGE SCALE GENOMIC DNA]</scope>
    <source>
        <strain evidence="9 10">DSM 19910</strain>
    </source>
</reference>
<evidence type="ECO:0000256" key="6">
    <source>
        <dbReference type="PIRSR" id="PIRSR028757-1"/>
    </source>
</evidence>
<proteinExistence type="inferred from homology"/>
<dbReference type="InterPro" id="IPR003507">
    <property type="entry name" value="S66_fam"/>
</dbReference>
<dbReference type="InterPro" id="IPR027478">
    <property type="entry name" value="LdcA_N"/>
</dbReference>
<dbReference type="Gene3D" id="3.50.30.60">
    <property type="entry name" value="LD-carboxypeptidase A C-terminal domain-like"/>
    <property type="match status" value="1"/>
</dbReference>
<accession>A0A0R1M377</accession>
<evidence type="ECO:0000256" key="4">
    <source>
        <dbReference type="ARBA" id="ARBA00022801"/>
    </source>
</evidence>
<dbReference type="GO" id="GO:0006508">
    <property type="term" value="P:proteolysis"/>
    <property type="evidence" value="ECO:0007669"/>
    <property type="project" value="UniProtKB-KW"/>
</dbReference>
<dbReference type="AlphaFoldDB" id="A0A0R1M377"/>
<dbReference type="InterPro" id="IPR040921">
    <property type="entry name" value="Peptidase_S66C"/>
</dbReference>
<evidence type="ECO:0000259" key="8">
    <source>
        <dbReference type="Pfam" id="PF17676"/>
    </source>
</evidence>
<feature type="domain" description="LD-carboxypeptidase N-terminal" evidence="7">
    <location>
        <begin position="11"/>
        <end position="122"/>
    </location>
</feature>
<dbReference type="SUPFAM" id="SSF141986">
    <property type="entry name" value="LD-carboxypeptidase A C-terminal domain-like"/>
    <property type="match status" value="1"/>
</dbReference>
<sequence>MQTLLVPGDTVALVGSSDPITTSDRLIIGSLLRILTSWGLNITVSPLLYEDKLNNFIQKADIINQYFTDKKIKALFDVSGGNMSNSLIPYLDYNAIAQNPKLFCGYSDLTAVLNAIQVRSKIQVSLFQLKTIIWDKSGKQKELLYNSLFGKNNDLYHFSYSFSQADSMIGPLVGGNIRCFLKLAGTKYFPTLKDKILFLESHSGDRRLLFSQFHHLAQLPDFTSLNGIILGTFTAYEQARSAMSIADLLLNSLPQFDLPLAKTQQIGHAATSRALKLGSTITLRR</sequence>
<keyword evidence="4" id="KW-0378">Hydrolase</keyword>
<feature type="active site" description="Charge relay system" evidence="6">
    <location>
        <position position="268"/>
    </location>
</feature>
<dbReference type="PIRSF" id="PIRSF028757">
    <property type="entry name" value="LD-carboxypeptidase"/>
    <property type="match status" value="1"/>
</dbReference>
<comment type="caution">
    <text evidence="9">The sequence shown here is derived from an EMBL/GenBank/DDBJ whole genome shotgun (WGS) entry which is preliminary data.</text>
</comment>
<dbReference type="PATRIC" id="fig|1423731.3.peg.965"/>
<name>A0A0R1M377_9LACO</name>